<dbReference type="OrthoDB" id="11996at2157"/>
<organism evidence="4 5">
    <name type="scientific">Halomicrobium zhouii</name>
    <dbReference type="NCBI Taxonomy" id="767519"/>
    <lineage>
        <taxon>Archaea</taxon>
        <taxon>Methanobacteriati</taxon>
        <taxon>Methanobacteriota</taxon>
        <taxon>Stenosarchaea group</taxon>
        <taxon>Halobacteria</taxon>
        <taxon>Halobacteriales</taxon>
        <taxon>Haloarculaceae</taxon>
        <taxon>Halomicrobium</taxon>
    </lineage>
</organism>
<dbReference type="Gene3D" id="3.40.630.30">
    <property type="match status" value="1"/>
</dbReference>
<dbReference type="EMBL" id="FOZK01000002">
    <property type="protein sequence ID" value="SFS01541.1"/>
    <property type="molecule type" value="Genomic_DNA"/>
</dbReference>
<evidence type="ECO:0000256" key="1">
    <source>
        <dbReference type="ARBA" id="ARBA00022679"/>
    </source>
</evidence>
<protein>
    <submittedName>
        <fullName evidence="4">Acetyltransferase (GNAT) family protein</fullName>
    </submittedName>
</protein>
<dbReference type="Pfam" id="PF00583">
    <property type="entry name" value="Acetyltransf_1"/>
    <property type="match status" value="1"/>
</dbReference>
<evidence type="ECO:0000256" key="2">
    <source>
        <dbReference type="ARBA" id="ARBA00023315"/>
    </source>
</evidence>
<accession>A0A1I6LDH1</accession>
<gene>
    <name evidence="4" type="ORF">SAMN05216559_2514</name>
</gene>
<dbReference type="CDD" id="cd04301">
    <property type="entry name" value="NAT_SF"/>
    <property type="match status" value="1"/>
</dbReference>
<dbReference type="PANTHER" id="PTHR43420">
    <property type="entry name" value="ACETYLTRANSFERASE"/>
    <property type="match status" value="1"/>
</dbReference>
<dbReference type="Proteomes" id="UP000199062">
    <property type="component" value="Unassembled WGS sequence"/>
</dbReference>
<dbReference type="InterPro" id="IPR000182">
    <property type="entry name" value="GNAT_dom"/>
</dbReference>
<dbReference type="SUPFAM" id="SSF55729">
    <property type="entry name" value="Acyl-CoA N-acyltransferases (Nat)"/>
    <property type="match status" value="1"/>
</dbReference>
<dbReference type="InterPro" id="IPR016181">
    <property type="entry name" value="Acyl_CoA_acyltransferase"/>
</dbReference>
<sequence length="150" mass="17498">MPEPTVEQVTTDEQWDEAVPILRQLWSHESEDFVRSWREEEDYELYGYYAEDGSGESDDADRDLVAVAGLSVQRVLHHRRHAWVHDFVVDEAYRGEGHGAALLEWIEQWAAERDCEYVALANVLDNDEAREFYEANGMETWGYVVETELE</sequence>
<dbReference type="PROSITE" id="PS51186">
    <property type="entry name" value="GNAT"/>
    <property type="match status" value="1"/>
</dbReference>
<reference evidence="4 5" key="1">
    <citation type="submission" date="2016-10" db="EMBL/GenBank/DDBJ databases">
        <authorList>
            <person name="de Groot N.N."/>
        </authorList>
    </citation>
    <scope>NUCLEOTIDE SEQUENCE [LARGE SCALE GENOMIC DNA]</scope>
    <source>
        <strain evidence="4 5">CGMCC 1.10457</strain>
    </source>
</reference>
<keyword evidence="5" id="KW-1185">Reference proteome</keyword>
<feature type="domain" description="N-acetyltransferase" evidence="3">
    <location>
        <begin position="4"/>
        <end position="150"/>
    </location>
</feature>
<dbReference type="AlphaFoldDB" id="A0A1I6LDH1"/>
<name>A0A1I6LDH1_9EURY</name>
<dbReference type="GO" id="GO:0016747">
    <property type="term" value="F:acyltransferase activity, transferring groups other than amino-acyl groups"/>
    <property type="evidence" value="ECO:0007669"/>
    <property type="project" value="InterPro"/>
</dbReference>
<evidence type="ECO:0000313" key="4">
    <source>
        <dbReference type="EMBL" id="SFS01541.1"/>
    </source>
</evidence>
<keyword evidence="1 4" id="KW-0808">Transferase</keyword>
<dbReference type="InterPro" id="IPR050680">
    <property type="entry name" value="YpeA/RimI_acetyltransf"/>
</dbReference>
<evidence type="ECO:0000313" key="5">
    <source>
        <dbReference type="Proteomes" id="UP000199062"/>
    </source>
</evidence>
<evidence type="ECO:0000259" key="3">
    <source>
        <dbReference type="PROSITE" id="PS51186"/>
    </source>
</evidence>
<dbReference type="RefSeq" id="WP_089816845.1">
    <property type="nucleotide sequence ID" value="NZ_FOZK01000002.1"/>
</dbReference>
<proteinExistence type="predicted"/>
<keyword evidence="2" id="KW-0012">Acyltransferase</keyword>